<dbReference type="OrthoDB" id="10254377at2759"/>
<dbReference type="RefSeq" id="XP_002110847.1">
    <property type="nucleotide sequence ID" value="XM_002110811.1"/>
</dbReference>
<dbReference type="InterPro" id="IPR008937">
    <property type="entry name" value="Ras-like_GEF"/>
</dbReference>
<dbReference type="InterPro" id="IPR023578">
    <property type="entry name" value="Ras_GEF_dom_sf"/>
</dbReference>
<feature type="domain" description="Ras-GEF" evidence="5">
    <location>
        <begin position="890"/>
        <end position="1122"/>
    </location>
</feature>
<dbReference type="PROSITE" id="PS50009">
    <property type="entry name" value="RASGEF_CAT"/>
    <property type="match status" value="1"/>
</dbReference>
<dbReference type="CTD" id="6751527"/>
<dbReference type="GO" id="GO:0005886">
    <property type="term" value="C:plasma membrane"/>
    <property type="evidence" value="ECO:0000318"/>
    <property type="project" value="GO_Central"/>
</dbReference>
<dbReference type="PROSITE" id="PS50212">
    <property type="entry name" value="RASGEF_NTER"/>
    <property type="match status" value="1"/>
</dbReference>
<dbReference type="InterPro" id="IPR019804">
    <property type="entry name" value="Ras_G-nucl-exch_fac_CS"/>
</dbReference>
<accession>B3RRB9</accession>
<keyword evidence="1 2" id="KW-0344">Guanine-nucleotide releasing factor</keyword>
<dbReference type="InterPro" id="IPR000219">
    <property type="entry name" value="DH_dom"/>
</dbReference>
<feature type="region of interest" description="Disordered" evidence="4">
    <location>
        <begin position="704"/>
        <end position="728"/>
    </location>
</feature>
<gene>
    <name evidence="8" type="ORF">TRIADDRAFT_22773</name>
</gene>
<dbReference type="PANTHER" id="PTHR23113:SF99">
    <property type="entry name" value="RASGEF DOMAIN-CONTAINING PROTEIN"/>
    <property type="match status" value="1"/>
</dbReference>
<evidence type="ECO:0000259" key="5">
    <source>
        <dbReference type="PROSITE" id="PS50009"/>
    </source>
</evidence>
<keyword evidence="3" id="KW-0175">Coiled coil</keyword>
<protein>
    <recommendedName>
        <fullName evidence="10">Ras-GEF domain-containing protein</fullName>
    </recommendedName>
</protein>
<dbReference type="PROSITE" id="PS00720">
    <property type="entry name" value="RASGEF"/>
    <property type="match status" value="1"/>
</dbReference>
<proteinExistence type="predicted"/>
<dbReference type="STRING" id="10228.B3RRB9"/>
<dbReference type="GO" id="GO:0005085">
    <property type="term" value="F:guanyl-nucleotide exchange factor activity"/>
    <property type="evidence" value="ECO:0000318"/>
    <property type="project" value="GO_Central"/>
</dbReference>
<reference evidence="8 9" key="1">
    <citation type="journal article" date="2008" name="Nature">
        <title>The Trichoplax genome and the nature of placozoans.</title>
        <authorList>
            <person name="Srivastava M."/>
            <person name="Begovic E."/>
            <person name="Chapman J."/>
            <person name="Putnam N.H."/>
            <person name="Hellsten U."/>
            <person name="Kawashima T."/>
            <person name="Kuo A."/>
            <person name="Mitros T."/>
            <person name="Salamov A."/>
            <person name="Carpenter M.L."/>
            <person name="Signorovitch A.Y."/>
            <person name="Moreno M.A."/>
            <person name="Kamm K."/>
            <person name="Grimwood J."/>
            <person name="Schmutz J."/>
            <person name="Shapiro H."/>
            <person name="Grigoriev I.V."/>
            <person name="Buss L.W."/>
            <person name="Schierwater B."/>
            <person name="Dellaporta S.L."/>
            <person name="Rokhsar D.S."/>
        </authorList>
    </citation>
    <scope>NUCLEOTIDE SEQUENCE [LARGE SCALE GENOMIC DNA]</scope>
    <source>
        <strain evidence="8 9">Grell-BS-1999</strain>
    </source>
</reference>
<dbReference type="InterPro" id="IPR035899">
    <property type="entry name" value="DBL_dom_sf"/>
</dbReference>
<evidence type="ECO:0000313" key="8">
    <source>
        <dbReference type="EMBL" id="EDV26851.1"/>
    </source>
</evidence>
<feature type="coiled-coil region" evidence="3">
    <location>
        <begin position="28"/>
        <end position="69"/>
    </location>
</feature>
<dbReference type="Gene3D" id="2.30.29.30">
    <property type="entry name" value="Pleckstrin-homology domain (PH domain)/Phosphotyrosine-binding domain (PTB)"/>
    <property type="match status" value="1"/>
</dbReference>
<dbReference type="InParanoid" id="B3RRB9"/>
<dbReference type="SMART" id="SM00015">
    <property type="entry name" value="IQ"/>
    <property type="match status" value="1"/>
</dbReference>
<dbReference type="Proteomes" id="UP000009022">
    <property type="component" value="Unassembled WGS sequence"/>
</dbReference>
<feature type="domain" description="DH" evidence="6">
    <location>
        <begin position="132"/>
        <end position="318"/>
    </location>
</feature>
<dbReference type="GeneID" id="6751527"/>
<dbReference type="EMBL" id="DS985243">
    <property type="protein sequence ID" value="EDV26851.1"/>
    <property type="molecule type" value="Genomic_DNA"/>
</dbReference>
<dbReference type="SMART" id="SM00325">
    <property type="entry name" value="RhoGEF"/>
    <property type="match status" value="1"/>
</dbReference>
<dbReference type="AlphaFoldDB" id="B3RRB9"/>
<dbReference type="InterPro" id="IPR036964">
    <property type="entry name" value="RASGEF_cat_dom_sf"/>
</dbReference>
<dbReference type="OMA" id="NYWASRR"/>
<dbReference type="InterPro" id="IPR011993">
    <property type="entry name" value="PH-like_dom_sf"/>
</dbReference>
<dbReference type="CDD" id="cd00155">
    <property type="entry name" value="RasGEF"/>
    <property type="match status" value="1"/>
</dbReference>
<keyword evidence="9" id="KW-1185">Reference proteome</keyword>
<dbReference type="HOGENOM" id="CLU_003405_0_1_1"/>
<name>B3RRB9_TRIAD</name>
<dbReference type="Gene3D" id="1.20.900.10">
    <property type="entry name" value="Dbl homology (DH) domain"/>
    <property type="match status" value="1"/>
</dbReference>
<evidence type="ECO:0000259" key="7">
    <source>
        <dbReference type="PROSITE" id="PS50212"/>
    </source>
</evidence>
<feature type="compositionally biased region" description="Low complexity" evidence="4">
    <location>
        <begin position="752"/>
        <end position="786"/>
    </location>
</feature>
<evidence type="ECO:0000256" key="1">
    <source>
        <dbReference type="ARBA" id="ARBA00022658"/>
    </source>
</evidence>
<dbReference type="InterPro" id="IPR000048">
    <property type="entry name" value="IQ_motif_EF-hand-BS"/>
</dbReference>
<dbReference type="SMART" id="SM00233">
    <property type="entry name" value="PH"/>
    <property type="match status" value="1"/>
</dbReference>
<dbReference type="Gene3D" id="1.20.870.10">
    <property type="entry name" value="Son of sevenless (SoS) protein Chain: S domain 1"/>
    <property type="match status" value="2"/>
</dbReference>
<dbReference type="InterPro" id="IPR001895">
    <property type="entry name" value="RASGEF_cat_dom"/>
</dbReference>
<sequence length="1124" mass="128803">MDYINILIKGTLTACSNVYSYEDIRTARNQIDRKYDHLTKIMENEEIEKKQLRQLCQNQEMEIRNLKGEVILPCFQMHCLRCELKLSTQNEPEELQKIKKIQSFIRGWLCRRKWKAIVQNYVSSEHSDILKKRNGIFFQLYESERNYVQQMSILVSCYLRPLKMAASSKKPSVTHDEVNSIFLNCETILFLHQIILKILHSRIENWPTLQIGNLLDVFLPTLAIYQEYVRNHHYSLQVLAECKIRPTFNKLLCQLEQKPACLGAKLENYLTYPMHEVPNIIVTLHKLLAFTPPGHVDRKSLENAQGVLNEIARVMQDEVSETESIRKNLSIERRIVEGCDILLDVEQCLLRQGPLIQVSLEKTKDVSTLKKKLAAKTKFGDKNNPSIRLCFLFTKHLIITSHLQSGRLHIVKECGKIQLSEAILEEELDDDGKILYVFNRSKFLQFKLTINPSNSTPYSVVFAAATEREKAAWTTDIGQCIENLSSNQYSAEDSTPRFSLNSDPDLFEDNSDIRFSKVLNSYKVPQIRHASTTKLIQRLLDLRFLSVDYLNVFLLTHHVFTTSEHVIDELLQFYNSWKGNSNGIDKHNFEYISDNSASFYGQVSFSSESPPTSPDEIALPTLHYVRNDTAGRRHSSDHIFYAQGYSDDKAFRPRLLTNPIPTTVKPSKQRKSPRRHQPDLMGNVNEYLTNTPPLASVLGMVTTTTSTPTSSVNSLTSASSSPLSRPNNLRLSIYNDKLESAMKQGSNKNNTSLSSVMKSSKSLNFSNKSTSSKDSPTTPSSSSSSSGFGWRPWSKQVSLPYLYRYRLLKIFKSWLSNQPQDLINDEVLKNRVIEFLTDACNDASTIGLEDKLPKAMIKIMNSQDVSIYAIMSLEKRFNVTSDDTTLDEIPVLEMAEQMCLLHYYIYAAIGSGELLQKSWMKGDRDTKAPNVLRAIHYFNHTSRLVATEILNRSQPAARAAVIEKWAQIANNCRCMNNFNTVMAIVAALTNSSIHRLKKTWEKVSKQEKLIIKRLEELASADRRFKNVKEALRCCQPPCVPYLGLYLSDLTFMEEANPSETDDQLINFSKLRMIAHLIEEIRIYQGTPYRMRCLPKVMKYILNAKPINCDKQLFELSLQLEPRLT</sequence>
<dbReference type="SUPFAM" id="SSF48065">
    <property type="entry name" value="DBL homology domain (DH-domain)"/>
    <property type="match status" value="1"/>
</dbReference>
<dbReference type="eggNOG" id="KOG3417">
    <property type="taxonomic scope" value="Eukaryota"/>
</dbReference>
<dbReference type="CDD" id="cd00160">
    <property type="entry name" value="RhoGEF"/>
    <property type="match status" value="1"/>
</dbReference>
<feature type="region of interest" description="Disordered" evidence="4">
    <location>
        <begin position="658"/>
        <end position="684"/>
    </location>
</feature>
<feature type="domain" description="N-terminal Ras-GEF" evidence="7">
    <location>
        <begin position="523"/>
        <end position="645"/>
    </location>
</feature>
<dbReference type="KEGG" id="tad:TRIADDRAFT_22773"/>
<feature type="region of interest" description="Disordered" evidence="4">
    <location>
        <begin position="743"/>
        <end position="790"/>
    </location>
</feature>
<dbReference type="Gene3D" id="1.10.840.10">
    <property type="entry name" value="Ras guanine-nucleotide exchange factors catalytic domain"/>
    <property type="match status" value="1"/>
</dbReference>
<dbReference type="GO" id="GO:0007265">
    <property type="term" value="P:Ras protein signal transduction"/>
    <property type="evidence" value="ECO:0000318"/>
    <property type="project" value="GO_Central"/>
</dbReference>
<organism evidence="8 9">
    <name type="scientific">Trichoplax adhaerens</name>
    <name type="common">Trichoplax reptans</name>
    <dbReference type="NCBI Taxonomy" id="10228"/>
    <lineage>
        <taxon>Eukaryota</taxon>
        <taxon>Metazoa</taxon>
        <taxon>Placozoa</taxon>
        <taxon>Uniplacotomia</taxon>
        <taxon>Trichoplacea</taxon>
        <taxon>Trichoplacidae</taxon>
        <taxon>Trichoplax</taxon>
    </lineage>
</organism>
<dbReference type="SUPFAM" id="SSF48366">
    <property type="entry name" value="Ras GEF"/>
    <property type="match status" value="1"/>
</dbReference>
<dbReference type="InterPro" id="IPR001849">
    <property type="entry name" value="PH_domain"/>
</dbReference>
<dbReference type="SMART" id="SM00147">
    <property type="entry name" value="RasGEF"/>
    <property type="match status" value="1"/>
</dbReference>
<dbReference type="FunCoup" id="B3RRB9">
    <property type="interactions" value="707"/>
</dbReference>
<evidence type="ECO:0000313" key="9">
    <source>
        <dbReference type="Proteomes" id="UP000009022"/>
    </source>
</evidence>
<dbReference type="Pfam" id="PF00618">
    <property type="entry name" value="RasGEF_N"/>
    <property type="match status" value="1"/>
</dbReference>
<dbReference type="PROSITE" id="PS50010">
    <property type="entry name" value="DH_2"/>
    <property type="match status" value="1"/>
</dbReference>
<evidence type="ECO:0000259" key="6">
    <source>
        <dbReference type="PROSITE" id="PS50010"/>
    </source>
</evidence>
<dbReference type="InterPro" id="IPR000651">
    <property type="entry name" value="Ras-like_Gua-exchang_fac_N"/>
</dbReference>
<evidence type="ECO:0000256" key="3">
    <source>
        <dbReference type="SAM" id="Coils"/>
    </source>
</evidence>
<dbReference type="PROSITE" id="PS50096">
    <property type="entry name" value="IQ"/>
    <property type="match status" value="1"/>
</dbReference>
<evidence type="ECO:0008006" key="10">
    <source>
        <dbReference type="Google" id="ProtNLM"/>
    </source>
</evidence>
<dbReference type="PhylomeDB" id="B3RRB9"/>
<evidence type="ECO:0000256" key="4">
    <source>
        <dbReference type="SAM" id="MobiDB-lite"/>
    </source>
</evidence>
<dbReference type="Pfam" id="PF00617">
    <property type="entry name" value="RasGEF"/>
    <property type="match status" value="1"/>
</dbReference>
<dbReference type="SUPFAM" id="SSF50729">
    <property type="entry name" value="PH domain-like"/>
    <property type="match status" value="1"/>
</dbReference>
<dbReference type="Pfam" id="PF00621">
    <property type="entry name" value="RhoGEF"/>
    <property type="match status" value="1"/>
</dbReference>
<dbReference type="PANTHER" id="PTHR23113">
    <property type="entry name" value="GUANINE NUCLEOTIDE EXCHANGE FACTOR"/>
    <property type="match status" value="1"/>
</dbReference>
<evidence type="ECO:0000256" key="2">
    <source>
        <dbReference type="PROSITE-ProRule" id="PRU00168"/>
    </source>
</evidence>